<dbReference type="Pfam" id="PF01753">
    <property type="entry name" value="zf-MYND"/>
    <property type="match status" value="1"/>
</dbReference>
<evidence type="ECO:0000313" key="6">
    <source>
        <dbReference type="EMBL" id="KDQ11287.1"/>
    </source>
</evidence>
<dbReference type="AlphaFoldDB" id="A0A067MHB0"/>
<evidence type="ECO:0000259" key="5">
    <source>
        <dbReference type="PROSITE" id="PS50865"/>
    </source>
</evidence>
<evidence type="ECO:0000256" key="2">
    <source>
        <dbReference type="ARBA" id="ARBA00022771"/>
    </source>
</evidence>
<dbReference type="STRING" id="930990.A0A067MHB0"/>
<sequence length="301" mass="34858">MMEPSESALREMPFLMSEDFAVLLGLKKSEYGLEYKSELERLSVFKSIYLPRNLLEPEEQQDVVWSRFCAIYLPATVDRFLNLPAVDSSDPNVLADHELHNVYCEMLVHVQHSPYFAKYLRSKEPAAAKAITLPRVVAQRLAERAPRWDRLMVRPPPGAPSDYYVGIATNACQLLSTLCTFFLKHPNQEEILPTETKVILKPFFQRWAARYSQDVLADICLRTLLWFEGGDTNAALRREYNSVRRSFKNWDVCGYPRCDSRSKLQVCSRCHTVRYCSSAHQALHWKDPFAPHKNHCFTSEY</sequence>
<dbReference type="HOGENOM" id="CLU_076640_0_0_1"/>
<evidence type="ECO:0000313" key="7">
    <source>
        <dbReference type="Proteomes" id="UP000027195"/>
    </source>
</evidence>
<evidence type="ECO:0000256" key="1">
    <source>
        <dbReference type="ARBA" id="ARBA00022723"/>
    </source>
</evidence>
<dbReference type="OrthoDB" id="432970at2759"/>
<dbReference type="InParanoid" id="A0A067MHB0"/>
<dbReference type="Proteomes" id="UP000027195">
    <property type="component" value="Unassembled WGS sequence"/>
</dbReference>
<accession>A0A067MHB0</accession>
<dbReference type="GO" id="GO:0008270">
    <property type="term" value="F:zinc ion binding"/>
    <property type="evidence" value="ECO:0007669"/>
    <property type="project" value="UniProtKB-KW"/>
</dbReference>
<dbReference type="InterPro" id="IPR002893">
    <property type="entry name" value="Znf_MYND"/>
</dbReference>
<feature type="domain" description="MYND-type" evidence="5">
    <location>
        <begin position="255"/>
        <end position="296"/>
    </location>
</feature>
<evidence type="ECO:0000256" key="3">
    <source>
        <dbReference type="ARBA" id="ARBA00022833"/>
    </source>
</evidence>
<dbReference type="EMBL" id="KL198060">
    <property type="protein sequence ID" value="KDQ11287.1"/>
    <property type="molecule type" value="Genomic_DNA"/>
</dbReference>
<protein>
    <recommendedName>
        <fullName evidence="5">MYND-type domain-containing protein</fullName>
    </recommendedName>
</protein>
<organism evidence="6 7">
    <name type="scientific">Botryobasidium botryosum (strain FD-172 SS1)</name>
    <dbReference type="NCBI Taxonomy" id="930990"/>
    <lineage>
        <taxon>Eukaryota</taxon>
        <taxon>Fungi</taxon>
        <taxon>Dikarya</taxon>
        <taxon>Basidiomycota</taxon>
        <taxon>Agaricomycotina</taxon>
        <taxon>Agaricomycetes</taxon>
        <taxon>Cantharellales</taxon>
        <taxon>Botryobasidiaceae</taxon>
        <taxon>Botryobasidium</taxon>
    </lineage>
</organism>
<gene>
    <name evidence="6" type="ORF">BOTBODRAFT_35582</name>
</gene>
<dbReference type="Gene3D" id="6.10.140.2220">
    <property type="match status" value="1"/>
</dbReference>
<keyword evidence="2 4" id="KW-0863">Zinc-finger</keyword>
<keyword evidence="1" id="KW-0479">Metal-binding</keyword>
<keyword evidence="7" id="KW-1185">Reference proteome</keyword>
<proteinExistence type="predicted"/>
<name>A0A067MHB0_BOTB1</name>
<dbReference type="SUPFAM" id="SSF144232">
    <property type="entry name" value="HIT/MYND zinc finger-like"/>
    <property type="match status" value="1"/>
</dbReference>
<evidence type="ECO:0000256" key="4">
    <source>
        <dbReference type="PROSITE-ProRule" id="PRU00134"/>
    </source>
</evidence>
<keyword evidence="3" id="KW-0862">Zinc</keyword>
<dbReference type="PROSITE" id="PS50865">
    <property type="entry name" value="ZF_MYND_2"/>
    <property type="match status" value="1"/>
</dbReference>
<reference evidence="7" key="1">
    <citation type="journal article" date="2014" name="Proc. Natl. Acad. Sci. U.S.A.">
        <title>Extensive sampling of basidiomycete genomes demonstrates inadequacy of the white-rot/brown-rot paradigm for wood decay fungi.</title>
        <authorList>
            <person name="Riley R."/>
            <person name="Salamov A.A."/>
            <person name="Brown D.W."/>
            <person name="Nagy L.G."/>
            <person name="Floudas D."/>
            <person name="Held B.W."/>
            <person name="Levasseur A."/>
            <person name="Lombard V."/>
            <person name="Morin E."/>
            <person name="Otillar R."/>
            <person name="Lindquist E.A."/>
            <person name="Sun H."/>
            <person name="LaButti K.M."/>
            <person name="Schmutz J."/>
            <person name="Jabbour D."/>
            <person name="Luo H."/>
            <person name="Baker S.E."/>
            <person name="Pisabarro A.G."/>
            <person name="Walton J.D."/>
            <person name="Blanchette R.A."/>
            <person name="Henrissat B."/>
            <person name="Martin F."/>
            <person name="Cullen D."/>
            <person name="Hibbett D.S."/>
            <person name="Grigoriev I.V."/>
        </authorList>
    </citation>
    <scope>NUCLEOTIDE SEQUENCE [LARGE SCALE GENOMIC DNA]</scope>
    <source>
        <strain evidence="7">FD-172 SS1</strain>
    </source>
</reference>